<keyword evidence="4" id="KW-1185">Reference proteome</keyword>
<evidence type="ECO:0000313" key="3">
    <source>
        <dbReference type="EMBL" id="GGB84541.1"/>
    </source>
</evidence>
<dbReference type="Gene3D" id="3.10.180.10">
    <property type="entry name" value="2,3-Dihydroxybiphenyl 1,2-Dioxygenase, domain 1"/>
    <property type="match status" value="2"/>
</dbReference>
<dbReference type="RefSeq" id="WP_188745784.1">
    <property type="nucleotide sequence ID" value="NZ_BMIJ01000001.1"/>
</dbReference>
<dbReference type="EMBL" id="BMIJ01000001">
    <property type="protein sequence ID" value="GGB84541.1"/>
    <property type="molecule type" value="Genomic_DNA"/>
</dbReference>
<proteinExistence type="predicted"/>
<protein>
    <submittedName>
        <fullName evidence="3">Oxidoreductase</fullName>
    </submittedName>
</protein>
<organism evidence="3 4">
    <name type="scientific">Marinobacterium zhoushanense</name>
    <dbReference type="NCBI Taxonomy" id="1679163"/>
    <lineage>
        <taxon>Bacteria</taxon>
        <taxon>Pseudomonadati</taxon>
        <taxon>Pseudomonadota</taxon>
        <taxon>Gammaproteobacteria</taxon>
        <taxon>Oceanospirillales</taxon>
        <taxon>Oceanospirillaceae</taxon>
        <taxon>Marinobacterium</taxon>
    </lineage>
</organism>
<dbReference type="InterPro" id="IPR004360">
    <property type="entry name" value="Glyas_Fos-R_dOase_dom"/>
</dbReference>
<dbReference type="PANTHER" id="PTHR43048:SF3">
    <property type="entry name" value="METHYLMALONYL-COA EPIMERASE, MITOCHONDRIAL"/>
    <property type="match status" value="1"/>
</dbReference>
<comment type="caution">
    <text evidence="3">The sequence shown here is derived from an EMBL/GenBank/DDBJ whole genome shotgun (WGS) entry which is preliminary data.</text>
</comment>
<dbReference type="SUPFAM" id="SSF54593">
    <property type="entry name" value="Glyoxalase/Bleomycin resistance protein/Dihydroxybiphenyl dioxygenase"/>
    <property type="match status" value="2"/>
</dbReference>
<reference evidence="4" key="1">
    <citation type="journal article" date="2019" name="Int. J. Syst. Evol. Microbiol.">
        <title>The Global Catalogue of Microorganisms (GCM) 10K type strain sequencing project: providing services to taxonomists for standard genome sequencing and annotation.</title>
        <authorList>
            <consortium name="The Broad Institute Genomics Platform"/>
            <consortium name="The Broad Institute Genome Sequencing Center for Infectious Disease"/>
            <person name="Wu L."/>
            <person name="Ma J."/>
        </authorList>
    </citation>
    <scope>NUCLEOTIDE SEQUENCE [LARGE SCALE GENOMIC DNA]</scope>
    <source>
        <strain evidence="4">CGMCC 1.15341</strain>
    </source>
</reference>
<dbReference type="InterPro" id="IPR029068">
    <property type="entry name" value="Glyas_Bleomycin-R_OHBP_Dase"/>
</dbReference>
<gene>
    <name evidence="3" type="ORF">GCM10011352_07990</name>
</gene>
<feature type="domain" description="VOC" evidence="2">
    <location>
        <begin position="125"/>
        <end position="243"/>
    </location>
</feature>
<sequence>MTIDAHLDHLALGSPNPEALATFYATALRNEAKLTDAGWMVTGPGRKLLISEGDAKELKHFAYGMSAEALASLRARLESKGVTLEPCANPYLDGEVFAVTDPDGNRSIYGVSEKSDLGDMPYRARLQHMALATTEVDSLIEFYRDVIGLSVSDNVLDEEGELRACFLRSDEEHHVLAVFKAPSRWFDHHCYEAGDWNLIRDWADHLSTLDIELKWGPGRHGPGNNLFFMIHDPDGNWVEISAELEVMEGRPAADWLHTPKTLNYWGQAFLRS</sequence>
<name>A0ABQ1K628_9GAMM</name>
<evidence type="ECO:0000259" key="2">
    <source>
        <dbReference type="PROSITE" id="PS51819"/>
    </source>
</evidence>
<evidence type="ECO:0000256" key="1">
    <source>
        <dbReference type="ARBA" id="ARBA00022723"/>
    </source>
</evidence>
<dbReference type="Proteomes" id="UP000629025">
    <property type="component" value="Unassembled WGS sequence"/>
</dbReference>
<dbReference type="InterPro" id="IPR037523">
    <property type="entry name" value="VOC_core"/>
</dbReference>
<evidence type="ECO:0000313" key="4">
    <source>
        <dbReference type="Proteomes" id="UP000629025"/>
    </source>
</evidence>
<accession>A0ABQ1K628</accession>
<dbReference type="InterPro" id="IPR051785">
    <property type="entry name" value="MMCE/EMCE_epimerase"/>
</dbReference>
<dbReference type="PANTHER" id="PTHR43048">
    <property type="entry name" value="METHYLMALONYL-COA EPIMERASE"/>
    <property type="match status" value="1"/>
</dbReference>
<dbReference type="Pfam" id="PF00903">
    <property type="entry name" value="Glyoxalase"/>
    <property type="match status" value="1"/>
</dbReference>
<keyword evidence="1" id="KW-0479">Metal-binding</keyword>
<dbReference type="PROSITE" id="PS51819">
    <property type="entry name" value="VOC"/>
    <property type="match status" value="1"/>
</dbReference>